<keyword evidence="1" id="KW-1133">Transmembrane helix</keyword>
<dbReference type="EMBL" id="BMKX01000002">
    <property type="protein sequence ID" value="GGJ57263.1"/>
    <property type="molecule type" value="Genomic_DNA"/>
</dbReference>
<evidence type="ECO:0000313" key="2">
    <source>
        <dbReference type="EMBL" id="GGJ57263.1"/>
    </source>
</evidence>
<comment type="caution">
    <text evidence="2">The sequence shown here is derived from an EMBL/GenBank/DDBJ whole genome shotgun (WGS) entry which is preliminary data.</text>
</comment>
<organism evidence="2 3">
    <name type="scientific">Glutamicibacter ardleyensis</name>
    <dbReference type="NCBI Taxonomy" id="225894"/>
    <lineage>
        <taxon>Bacteria</taxon>
        <taxon>Bacillati</taxon>
        <taxon>Actinomycetota</taxon>
        <taxon>Actinomycetes</taxon>
        <taxon>Micrococcales</taxon>
        <taxon>Micrococcaceae</taxon>
        <taxon>Glutamicibacter</taxon>
    </lineage>
</organism>
<reference evidence="3" key="1">
    <citation type="journal article" date="2019" name="Int. J. Syst. Evol. Microbiol.">
        <title>The Global Catalogue of Microorganisms (GCM) 10K type strain sequencing project: providing services to taxonomists for standard genome sequencing and annotation.</title>
        <authorList>
            <consortium name="The Broad Institute Genomics Platform"/>
            <consortium name="The Broad Institute Genome Sequencing Center for Infectious Disease"/>
            <person name="Wu L."/>
            <person name="Ma J."/>
        </authorList>
    </citation>
    <scope>NUCLEOTIDE SEQUENCE [LARGE SCALE GENOMIC DNA]</scope>
    <source>
        <strain evidence="3">CGMCC 1.3685</strain>
    </source>
</reference>
<feature type="transmembrane region" description="Helical" evidence="1">
    <location>
        <begin position="126"/>
        <end position="144"/>
    </location>
</feature>
<name>A0ABQ2DJV8_9MICC</name>
<keyword evidence="1" id="KW-0472">Membrane</keyword>
<evidence type="ECO:0008006" key="4">
    <source>
        <dbReference type="Google" id="ProtNLM"/>
    </source>
</evidence>
<keyword evidence="3" id="KW-1185">Reference proteome</keyword>
<dbReference type="GeneID" id="303303876"/>
<accession>A0ABQ2DJV8</accession>
<keyword evidence="1" id="KW-0812">Transmembrane</keyword>
<gene>
    <name evidence="2" type="ORF">GCM10007173_15110</name>
</gene>
<feature type="transmembrane region" description="Helical" evidence="1">
    <location>
        <begin position="51"/>
        <end position="79"/>
    </location>
</feature>
<dbReference type="Proteomes" id="UP000606115">
    <property type="component" value="Unassembled WGS sequence"/>
</dbReference>
<dbReference type="RefSeq" id="WP_188684800.1">
    <property type="nucleotide sequence ID" value="NZ_BMKX01000002.1"/>
</dbReference>
<sequence length="160" mass="16290">MANPAKQANDSFTLPIFGVAIVLGVLFGAALSTVIFWPVLTHGSSNTSVNFIGGLLLAAFNGAWIGGVIAIFPATGAVIGLAIGDKKNASADASQQAKVGAIGALIGGLLVVVGLSLFLYVSLGPAVFLATAVIFLGLCFAVAWKTIGSLEQRRASKRNF</sequence>
<feature type="transmembrane region" description="Helical" evidence="1">
    <location>
        <begin position="99"/>
        <end position="120"/>
    </location>
</feature>
<feature type="transmembrane region" description="Helical" evidence="1">
    <location>
        <begin position="12"/>
        <end position="39"/>
    </location>
</feature>
<protein>
    <recommendedName>
        <fullName evidence="4">DUF4190 domain-containing protein</fullName>
    </recommendedName>
</protein>
<proteinExistence type="predicted"/>
<evidence type="ECO:0000256" key="1">
    <source>
        <dbReference type="SAM" id="Phobius"/>
    </source>
</evidence>
<evidence type="ECO:0000313" key="3">
    <source>
        <dbReference type="Proteomes" id="UP000606115"/>
    </source>
</evidence>